<accession>A0A074Z300</accession>
<keyword evidence="3" id="KW-1185">Reference proteome</keyword>
<dbReference type="HOGENOM" id="CLU_1011891_0_0_1"/>
<feature type="region of interest" description="Disordered" evidence="1">
    <location>
        <begin position="55"/>
        <end position="255"/>
    </location>
</feature>
<dbReference type="AlphaFoldDB" id="A0A074Z300"/>
<name>A0A074Z300_AURSE</name>
<gene>
    <name evidence="2" type="ORF">AUEXF2481DRAFT_344410</name>
</gene>
<dbReference type="RefSeq" id="XP_013341932.1">
    <property type="nucleotide sequence ID" value="XM_013486478.1"/>
</dbReference>
<evidence type="ECO:0000313" key="3">
    <source>
        <dbReference type="Proteomes" id="UP000030641"/>
    </source>
</evidence>
<sequence length="275" mass="31310">MRARTVSPYACILHETGVARLVKTVEGRRRCDLKGPTRFPISQWAIRLQEEFKRKGKNRRKEVPPHIRSSLPPSKRSPCRDEVEGARLQFQGRGKCRRAPQAKDGQALGHHMRPPVFLSTINGVDAGSSSRGQQRTKNLEQRPSRGATSRQRAQAPVLRQSSRPQEMSREKVQQGRSTRYHGPSNRPPRQNEVASSTRQVSNSHSSRNTIQQRQVHPPQLVERDRRSSTRNRTSKGPGIRSRRGQPPLSNRVLDKFDHVIEVMKRTDRGNSQSPI</sequence>
<evidence type="ECO:0000256" key="1">
    <source>
        <dbReference type="SAM" id="MobiDB-lite"/>
    </source>
</evidence>
<proteinExistence type="predicted"/>
<dbReference type="EMBL" id="KL584766">
    <property type="protein sequence ID" value="KEQ93436.1"/>
    <property type="molecule type" value="Genomic_DNA"/>
</dbReference>
<feature type="compositionally biased region" description="Polar residues" evidence="1">
    <location>
        <begin position="192"/>
        <end position="214"/>
    </location>
</feature>
<dbReference type="InParanoid" id="A0A074Z300"/>
<feature type="compositionally biased region" description="Polar residues" evidence="1">
    <location>
        <begin position="119"/>
        <end position="136"/>
    </location>
</feature>
<evidence type="ECO:0000313" key="2">
    <source>
        <dbReference type="EMBL" id="KEQ93436.1"/>
    </source>
</evidence>
<dbReference type="GeneID" id="25365079"/>
<dbReference type="Proteomes" id="UP000030641">
    <property type="component" value="Unassembled WGS sequence"/>
</dbReference>
<organism evidence="2 3">
    <name type="scientific">Aureobasidium subglaciale (strain EXF-2481)</name>
    <name type="common">Aureobasidium pullulans var. subglaciale</name>
    <dbReference type="NCBI Taxonomy" id="1043005"/>
    <lineage>
        <taxon>Eukaryota</taxon>
        <taxon>Fungi</taxon>
        <taxon>Dikarya</taxon>
        <taxon>Ascomycota</taxon>
        <taxon>Pezizomycotina</taxon>
        <taxon>Dothideomycetes</taxon>
        <taxon>Dothideomycetidae</taxon>
        <taxon>Dothideales</taxon>
        <taxon>Saccotheciaceae</taxon>
        <taxon>Aureobasidium</taxon>
    </lineage>
</organism>
<reference evidence="2 3" key="1">
    <citation type="journal article" date="2014" name="BMC Genomics">
        <title>Genome sequencing of four Aureobasidium pullulans varieties: biotechnological potential, stress tolerance, and description of new species.</title>
        <authorList>
            <person name="Gostin Ar C."/>
            <person name="Ohm R.A."/>
            <person name="Kogej T."/>
            <person name="Sonjak S."/>
            <person name="Turk M."/>
            <person name="Zajc J."/>
            <person name="Zalar P."/>
            <person name="Grube M."/>
            <person name="Sun H."/>
            <person name="Han J."/>
            <person name="Sharma A."/>
            <person name="Chiniquy J."/>
            <person name="Ngan C.Y."/>
            <person name="Lipzen A."/>
            <person name="Barry K."/>
            <person name="Grigoriev I.V."/>
            <person name="Gunde-Cimerman N."/>
        </authorList>
    </citation>
    <scope>NUCLEOTIDE SEQUENCE [LARGE SCALE GENOMIC DNA]</scope>
    <source>
        <strain evidence="2 3">EXF-2481</strain>
    </source>
</reference>
<protein>
    <submittedName>
        <fullName evidence="2">Uncharacterized protein</fullName>
    </submittedName>
</protein>